<reference evidence="1 2" key="1">
    <citation type="submission" date="2024-04" db="EMBL/GenBank/DDBJ databases">
        <title>Tritrichomonas musculus Genome.</title>
        <authorList>
            <person name="Alves-Ferreira E."/>
            <person name="Grigg M."/>
            <person name="Lorenzi H."/>
            <person name="Galac M."/>
        </authorList>
    </citation>
    <scope>NUCLEOTIDE SEQUENCE [LARGE SCALE GENOMIC DNA]</scope>
    <source>
        <strain evidence="1 2">EAF2021</strain>
    </source>
</reference>
<dbReference type="Proteomes" id="UP001470230">
    <property type="component" value="Unassembled WGS sequence"/>
</dbReference>
<proteinExistence type="predicted"/>
<accession>A0ABR2KJY4</accession>
<gene>
    <name evidence="1" type="ORF">M9Y10_028506</name>
</gene>
<sequence>MDDNDLNSIRADLRDTNKDYDCYALPFIMGQFSKKDLCRILNFFPFFSKEIQIQVLNQLFTITFLEDADEDFAVRRLTLNLEVIDYLINDNYFDSIDVSQHIINFFYRIFDLGPHFSNCQQRFIDIFSKYIRIHNELKTPEFFDFISKFIEYFCSTLNLLPLFISLICFRPYPSKDLIDSMVNFIYSNFDDRQDISLIFDFFEFCVKNQLDIDYGPFFQKIPFLLSKNDKKVYSSFIDFLLIFPEAKPDILPLLLQIESSMDSDKLKNKIFHIFVNKKYYEIWKESNANEIIDCVSKYLKSENKRLQSIAIYLFINYQQISNVPFSNDVAKLLIDNFEIPFLTTPVSLLLIKWINDTSMNDKTKFDLYKLILNEYDNIKLVITSDIKEDQYQTCLYSLLGTYIDIIYSFGLEEKSLKDSNYE</sequence>
<name>A0ABR2KJY4_9EUKA</name>
<evidence type="ECO:0000313" key="1">
    <source>
        <dbReference type="EMBL" id="KAK8891298.1"/>
    </source>
</evidence>
<comment type="caution">
    <text evidence="1">The sequence shown here is derived from an EMBL/GenBank/DDBJ whole genome shotgun (WGS) entry which is preliminary data.</text>
</comment>
<dbReference type="EMBL" id="JAPFFF010000004">
    <property type="protein sequence ID" value="KAK8891298.1"/>
    <property type="molecule type" value="Genomic_DNA"/>
</dbReference>
<organism evidence="1 2">
    <name type="scientific">Tritrichomonas musculus</name>
    <dbReference type="NCBI Taxonomy" id="1915356"/>
    <lineage>
        <taxon>Eukaryota</taxon>
        <taxon>Metamonada</taxon>
        <taxon>Parabasalia</taxon>
        <taxon>Tritrichomonadida</taxon>
        <taxon>Tritrichomonadidae</taxon>
        <taxon>Tritrichomonas</taxon>
    </lineage>
</organism>
<keyword evidence="2" id="KW-1185">Reference proteome</keyword>
<evidence type="ECO:0000313" key="2">
    <source>
        <dbReference type="Proteomes" id="UP001470230"/>
    </source>
</evidence>
<protein>
    <submittedName>
        <fullName evidence="1">Uncharacterized protein</fullName>
    </submittedName>
</protein>